<feature type="coiled-coil region" evidence="1">
    <location>
        <begin position="44"/>
        <end position="102"/>
    </location>
</feature>
<dbReference type="KEGG" id="rcu:8275740"/>
<dbReference type="eggNOG" id="ENOG502RBMV">
    <property type="taxonomic scope" value="Eukaryota"/>
</dbReference>
<organism evidence="2 3">
    <name type="scientific">Ricinus communis</name>
    <name type="common">Castor bean</name>
    <dbReference type="NCBI Taxonomy" id="3988"/>
    <lineage>
        <taxon>Eukaryota</taxon>
        <taxon>Viridiplantae</taxon>
        <taxon>Streptophyta</taxon>
        <taxon>Embryophyta</taxon>
        <taxon>Tracheophyta</taxon>
        <taxon>Spermatophyta</taxon>
        <taxon>Magnoliopsida</taxon>
        <taxon>eudicotyledons</taxon>
        <taxon>Gunneridae</taxon>
        <taxon>Pentapetalae</taxon>
        <taxon>rosids</taxon>
        <taxon>fabids</taxon>
        <taxon>Malpighiales</taxon>
        <taxon>Euphorbiaceae</taxon>
        <taxon>Acalyphoideae</taxon>
        <taxon>Acalypheae</taxon>
        <taxon>Ricinus</taxon>
    </lineage>
</organism>
<proteinExistence type="predicted"/>
<sequence length="252" mass="29661">MVVTSDQEMDSLLCSFDQIYEDFKSGITEIQCLRSNWNAEIKKREALELTCQSLKQENERLVKLYTESFTNMAGELDCRVKYQSLKEEVKRLNDENLRKEQEHSKTVELLKQEYETKVGGLEDQLRGLLVDKATSESTIMKLRQDLSAHKTYIQTLANTLERVRFDVESKYHLETQDLKDCLLVEYEEKNELNKKLQDLQKELMISRTKLVEQKQDLSSNRFVETLKAKIMKLRKENEILKRKLSHSVEGLE</sequence>
<evidence type="ECO:0008006" key="4">
    <source>
        <dbReference type="Google" id="ProtNLM"/>
    </source>
</evidence>
<dbReference type="AlphaFoldDB" id="B9T2R3"/>
<name>B9T2R3_RICCO</name>
<keyword evidence="1" id="KW-0175">Coiled coil</keyword>
<dbReference type="EMBL" id="EQ974390">
    <property type="protein sequence ID" value="EEF29848.1"/>
    <property type="molecule type" value="Genomic_DNA"/>
</dbReference>
<dbReference type="InParanoid" id="B9T2R3"/>
<keyword evidence="3" id="KW-1185">Reference proteome</keyword>
<dbReference type="Proteomes" id="UP000008311">
    <property type="component" value="Unassembled WGS sequence"/>
</dbReference>
<reference evidence="3" key="1">
    <citation type="journal article" date="2010" name="Nat. Biotechnol.">
        <title>Draft genome sequence of the oilseed species Ricinus communis.</title>
        <authorList>
            <person name="Chan A.P."/>
            <person name="Crabtree J."/>
            <person name="Zhao Q."/>
            <person name="Lorenzi H."/>
            <person name="Orvis J."/>
            <person name="Puiu D."/>
            <person name="Melake-Berhan A."/>
            <person name="Jones K.M."/>
            <person name="Redman J."/>
            <person name="Chen G."/>
            <person name="Cahoon E.B."/>
            <person name="Gedil M."/>
            <person name="Stanke M."/>
            <person name="Haas B.J."/>
            <person name="Wortman J.R."/>
            <person name="Fraser-Liggett C.M."/>
            <person name="Ravel J."/>
            <person name="Rabinowicz P.D."/>
        </authorList>
    </citation>
    <scope>NUCLEOTIDE SEQUENCE [LARGE SCALE GENOMIC DNA]</scope>
    <source>
        <strain evidence="3">cv. Hale</strain>
    </source>
</reference>
<evidence type="ECO:0000313" key="2">
    <source>
        <dbReference type="EMBL" id="EEF29848.1"/>
    </source>
</evidence>
<feature type="coiled-coil region" evidence="1">
    <location>
        <begin position="182"/>
        <end position="243"/>
    </location>
</feature>
<accession>B9T2R3</accession>
<evidence type="ECO:0000256" key="1">
    <source>
        <dbReference type="SAM" id="Coils"/>
    </source>
</evidence>
<dbReference type="OrthoDB" id="1932629at2759"/>
<evidence type="ECO:0000313" key="3">
    <source>
        <dbReference type="Proteomes" id="UP000008311"/>
    </source>
</evidence>
<gene>
    <name evidence="2" type="ORF">RCOM_0593520</name>
</gene>
<protein>
    <recommendedName>
        <fullName evidence="4">Protein At-4/1</fullName>
    </recommendedName>
</protein>